<dbReference type="Gene3D" id="3.40.50.150">
    <property type="entry name" value="Vaccinia Virus protein VP39"/>
    <property type="match status" value="1"/>
</dbReference>
<dbReference type="InterPro" id="IPR000055">
    <property type="entry name" value="Restrct_endonuc_typeI_TRD"/>
</dbReference>
<reference evidence="7 8" key="1">
    <citation type="submission" date="2017-06" db="EMBL/GenBank/DDBJ databases">
        <authorList>
            <person name="Kim H.J."/>
            <person name="Triplett B.A."/>
        </authorList>
    </citation>
    <scope>NUCLEOTIDE SEQUENCE [LARGE SCALE GENOMIC DNA]</scope>
    <source>
        <strain evidence="7 8">DSM 44715</strain>
    </source>
</reference>
<dbReference type="GO" id="GO:0009307">
    <property type="term" value="P:DNA restriction-modification system"/>
    <property type="evidence" value="ECO:0007669"/>
    <property type="project" value="UniProtKB-KW"/>
</dbReference>
<evidence type="ECO:0000313" key="8">
    <source>
        <dbReference type="Proteomes" id="UP000198318"/>
    </source>
</evidence>
<evidence type="ECO:0000259" key="5">
    <source>
        <dbReference type="Pfam" id="PF01420"/>
    </source>
</evidence>
<dbReference type="GO" id="GO:0032259">
    <property type="term" value="P:methylation"/>
    <property type="evidence" value="ECO:0007669"/>
    <property type="project" value="InterPro"/>
</dbReference>
<dbReference type="InterPro" id="IPR003356">
    <property type="entry name" value="DNA_methylase_A-5"/>
</dbReference>
<dbReference type="AlphaFoldDB" id="A0A239NC30"/>
<accession>A0A239NC30</accession>
<feature type="domain" description="DNA methylase adenine-specific" evidence="6">
    <location>
        <begin position="245"/>
        <end position="525"/>
    </location>
</feature>
<keyword evidence="8" id="KW-1185">Reference proteome</keyword>
<dbReference type="PANTHER" id="PTHR42998:SF1">
    <property type="entry name" value="TYPE I RESTRICTION ENZYME HINDI METHYLASE SUBUNIT"/>
    <property type="match status" value="1"/>
</dbReference>
<feature type="compositionally biased region" description="Basic and acidic residues" evidence="4">
    <location>
        <begin position="776"/>
        <end position="794"/>
    </location>
</feature>
<keyword evidence="3" id="KW-0238">DNA-binding</keyword>
<dbReference type="EMBL" id="FZOR01000038">
    <property type="protein sequence ID" value="SNT51729.1"/>
    <property type="molecule type" value="Genomic_DNA"/>
</dbReference>
<dbReference type="Gene3D" id="1.10.10.10">
    <property type="entry name" value="Winged helix-like DNA-binding domain superfamily/Winged helix DNA-binding domain"/>
    <property type="match status" value="1"/>
</dbReference>
<keyword evidence="2" id="KW-0680">Restriction system</keyword>
<dbReference type="PROSITE" id="PS00092">
    <property type="entry name" value="N6_MTASE"/>
    <property type="match status" value="1"/>
</dbReference>
<dbReference type="Pfam" id="PF01420">
    <property type="entry name" value="Methylase_S"/>
    <property type="match status" value="1"/>
</dbReference>
<dbReference type="InterPro" id="IPR029063">
    <property type="entry name" value="SAM-dependent_MTases_sf"/>
</dbReference>
<dbReference type="InterPro" id="IPR044946">
    <property type="entry name" value="Restrct_endonuc_typeI_TRD_sf"/>
</dbReference>
<feature type="region of interest" description="Disordered" evidence="4">
    <location>
        <begin position="766"/>
        <end position="794"/>
    </location>
</feature>
<dbReference type="InterPro" id="IPR052916">
    <property type="entry name" value="Type-I_RE_MTase_Subunit"/>
</dbReference>
<comment type="similarity">
    <text evidence="1">Belongs to the type-I restriction system S methylase family.</text>
</comment>
<dbReference type="PRINTS" id="PR00507">
    <property type="entry name" value="N12N6MTFRASE"/>
</dbReference>
<dbReference type="GO" id="GO:0008170">
    <property type="term" value="F:N-methyltransferase activity"/>
    <property type="evidence" value="ECO:0007669"/>
    <property type="project" value="InterPro"/>
</dbReference>
<dbReference type="CDD" id="cd02440">
    <property type="entry name" value="AdoMet_MTases"/>
    <property type="match status" value="1"/>
</dbReference>
<evidence type="ECO:0000256" key="2">
    <source>
        <dbReference type="ARBA" id="ARBA00022747"/>
    </source>
</evidence>
<evidence type="ECO:0000256" key="1">
    <source>
        <dbReference type="ARBA" id="ARBA00010923"/>
    </source>
</evidence>
<dbReference type="GO" id="GO:0003677">
    <property type="term" value="F:DNA binding"/>
    <property type="evidence" value="ECO:0007669"/>
    <property type="project" value="UniProtKB-KW"/>
</dbReference>
<organism evidence="7 8">
    <name type="scientific">Actinomadura meyerae</name>
    <dbReference type="NCBI Taxonomy" id="240840"/>
    <lineage>
        <taxon>Bacteria</taxon>
        <taxon>Bacillati</taxon>
        <taxon>Actinomycetota</taxon>
        <taxon>Actinomycetes</taxon>
        <taxon>Streptosporangiales</taxon>
        <taxon>Thermomonosporaceae</taxon>
        <taxon>Actinomadura</taxon>
    </lineage>
</organism>
<evidence type="ECO:0000256" key="3">
    <source>
        <dbReference type="ARBA" id="ARBA00023125"/>
    </source>
</evidence>
<dbReference type="Gene3D" id="3.90.220.20">
    <property type="entry name" value="DNA methylase specificity domains"/>
    <property type="match status" value="1"/>
</dbReference>
<dbReference type="SUPFAM" id="SSF116734">
    <property type="entry name" value="DNA methylase specificity domain"/>
    <property type="match status" value="1"/>
</dbReference>
<proteinExistence type="inferred from homology"/>
<dbReference type="InterPro" id="IPR036388">
    <property type="entry name" value="WH-like_DNA-bd_sf"/>
</dbReference>
<feature type="domain" description="Type I restriction modification DNA specificity" evidence="5">
    <location>
        <begin position="581"/>
        <end position="745"/>
    </location>
</feature>
<sequence length="794" mass="85774">MIIPGTLVSMADIARRAGVQRPAVTNWRRRHADFPAPTERSPRELFDAAEVARWLDARRVSAKVLRPDERPGSTFGERFRRTYEAESPDTAATVPPGHLQDDPVEARTFHPPPHRDHDEEQARRLSSLLMRRSRAMSGVGDPAAYTDVVLILLYLRSTDPQSWSRLASEAHGARDFTDVLRETIDRHVGERPTHEWLSHHALRVADELPPATHGDPISLIELVDSLAPAHSTPSATLVARLITRLLDEIVRQEGHRGGEFRTPRSVTELVAGLAAAEPGDRILDPCCGSGDLLLSVAESIKTSASAPVTGRALSPRPALWAGINLTLHGIPAHLSSDALDDLRHPADPGESYDLIVSNPPFAMHWAEQVAPADPRWVYGTPPGNNATFAWLQHIAARLAPGGRAVAVIPPNATFSTRKAEGAIRAGMIEAGLVACVILLPGGLFASTGIPVAIWVLEKDRGSRQDVLMIDAGGATESDFPEIVRIYQEWLGGRGSGTPAMPARAVGLDELRTAGYSLSPGQYLSSGKSGIDREESAALLRHSAAHIAHLAASARRIDEEVAALTDAFVAQGPEEGGQDGAWDRSPLEELCTVQPGPPRTRLPDGDPSVPVVTARQIRNRRIDDEGVEYTTAEFAASVPQCRLRPGDVVAVRTGTIDRVALADDRHTGWLIGSGCVLLRPRGGILPSYLLHYLSHPQVVEWVRRSATSAVLPTISIRRIRELPVLLPPIERQREIVGLLDSLDEAIGAHDAIVGAAREMHTTALGALLGDIGPGPDRPTRRDTLVSDRGRRGGHG</sequence>
<dbReference type="InterPro" id="IPR002052">
    <property type="entry name" value="DNA_methylase_N6_adenine_CS"/>
</dbReference>
<dbReference type="PANTHER" id="PTHR42998">
    <property type="entry name" value="TYPE I RESTRICTION ENZYME HINDVIIP M PROTEIN-RELATED"/>
    <property type="match status" value="1"/>
</dbReference>
<evidence type="ECO:0000313" key="7">
    <source>
        <dbReference type="EMBL" id="SNT51729.1"/>
    </source>
</evidence>
<dbReference type="Proteomes" id="UP000198318">
    <property type="component" value="Unassembled WGS sequence"/>
</dbReference>
<evidence type="ECO:0000259" key="6">
    <source>
        <dbReference type="Pfam" id="PF02384"/>
    </source>
</evidence>
<dbReference type="Pfam" id="PF02384">
    <property type="entry name" value="N6_Mtase"/>
    <property type="match status" value="1"/>
</dbReference>
<dbReference type="SUPFAM" id="SSF53335">
    <property type="entry name" value="S-adenosyl-L-methionine-dependent methyltransferases"/>
    <property type="match status" value="1"/>
</dbReference>
<name>A0A239NC30_9ACTN</name>
<evidence type="ECO:0000256" key="4">
    <source>
        <dbReference type="SAM" id="MobiDB-lite"/>
    </source>
</evidence>
<protein>
    <submittedName>
        <fullName evidence="7">Type I restriction enzyme M protein</fullName>
    </submittedName>
</protein>
<gene>
    <name evidence="7" type="ORF">SAMN05443665_103822</name>
</gene>